<keyword evidence="2" id="KW-1185">Reference proteome</keyword>
<dbReference type="Gene3D" id="3.10.20.30">
    <property type="match status" value="1"/>
</dbReference>
<gene>
    <name evidence="1" type="ORF">FHR98_000398</name>
</gene>
<name>A0A839ST93_9PROT</name>
<sequence length="81" mass="8673">MIKVVLQGSLKAAAGGRSEFALEATNIRQLLDRLGEADPALLPVLERGVAVSIDGQLYRDAWYQAIPPDSEVFLFGKMAGG</sequence>
<reference evidence="1 2" key="1">
    <citation type="submission" date="2020-08" db="EMBL/GenBank/DDBJ databases">
        <title>Genomic Encyclopedia of Type Strains, Phase III (KMG-III): the genomes of soil and plant-associated and newly described type strains.</title>
        <authorList>
            <person name="Whitman W."/>
        </authorList>
    </citation>
    <scope>NUCLEOTIDE SEQUENCE [LARGE SCALE GENOMIC DNA]</scope>
    <source>
        <strain evidence="1 2">CECT 8803</strain>
    </source>
</reference>
<dbReference type="SUPFAM" id="SSF54285">
    <property type="entry name" value="MoaD/ThiS"/>
    <property type="match status" value="1"/>
</dbReference>
<dbReference type="RefSeq" id="WP_183414945.1">
    <property type="nucleotide sequence ID" value="NZ_JACHXA010000001.1"/>
</dbReference>
<proteinExistence type="predicted"/>
<dbReference type="InterPro" id="IPR012675">
    <property type="entry name" value="Beta-grasp_dom_sf"/>
</dbReference>
<dbReference type="Proteomes" id="UP000581135">
    <property type="component" value="Unassembled WGS sequence"/>
</dbReference>
<organism evidence="1 2">
    <name type="scientific">Limibacillus halophilus</name>
    <dbReference type="NCBI Taxonomy" id="1579333"/>
    <lineage>
        <taxon>Bacteria</taxon>
        <taxon>Pseudomonadati</taxon>
        <taxon>Pseudomonadota</taxon>
        <taxon>Alphaproteobacteria</taxon>
        <taxon>Rhodospirillales</taxon>
        <taxon>Rhodovibrionaceae</taxon>
        <taxon>Limibacillus</taxon>
    </lineage>
</organism>
<dbReference type="InterPro" id="IPR016155">
    <property type="entry name" value="Mopterin_synth/thiamin_S_b"/>
</dbReference>
<accession>A0A839ST93</accession>
<dbReference type="EMBL" id="JACHXA010000001">
    <property type="protein sequence ID" value="MBB3064133.1"/>
    <property type="molecule type" value="Genomic_DNA"/>
</dbReference>
<evidence type="ECO:0000313" key="2">
    <source>
        <dbReference type="Proteomes" id="UP000581135"/>
    </source>
</evidence>
<dbReference type="AlphaFoldDB" id="A0A839ST93"/>
<evidence type="ECO:0008006" key="3">
    <source>
        <dbReference type="Google" id="ProtNLM"/>
    </source>
</evidence>
<comment type="caution">
    <text evidence="1">The sequence shown here is derived from an EMBL/GenBank/DDBJ whole genome shotgun (WGS) entry which is preliminary data.</text>
</comment>
<evidence type="ECO:0000313" key="1">
    <source>
        <dbReference type="EMBL" id="MBB3064133.1"/>
    </source>
</evidence>
<protein>
    <recommendedName>
        <fullName evidence="3">ThiS family protein</fullName>
    </recommendedName>
</protein>